<feature type="transmembrane region" description="Helical" evidence="2">
    <location>
        <begin position="1405"/>
        <end position="1426"/>
    </location>
</feature>
<keyword evidence="2" id="KW-1133">Transmembrane helix</keyword>
<evidence type="ECO:0000256" key="2">
    <source>
        <dbReference type="SAM" id="Phobius"/>
    </source>
</evidence>
<keyword evidence="2" id="KW-0812">Transmembrane</keyword>
<dbReference type="InterPro" id="IPR021798">
    <property type="entry name" value="AftD_N"/>
</dbReference>
<comment type="caution">
    <text evidence="4">The sequence shown here is derived from an EMBL/GenBank/DDBJ whole genome shotgun (WGS) entry which is preliminary data.</text>
</comment>
<dbReference type="EMBL" id="BONW01000016">
    <property type="protein sequence ID" value="GIG88553.1"/>
    <property type="molecule type" value="Genomic_DNA"/>
</dbReference>
<feature type="transmembrane region" description="Helical" evidence="2">
    <location>
        <begin position="224"/>
        <end position="249"/>
    </location>
</feature>
<evidence type="ECO:0000313" key="5">
    <source>
        <dbReference type="Proteomes" id="UP000646749"/>
    </source>
</evidence>
<dbReference type="InterPro" id="IPR008979">
    <property type="entry name" value="Galactose-bd-like_sf"/>
</dbReference>
<feature type="transmembrane region" description="Helical" evidence="2">
    <location>
        <begin position="1477"/>
        <end position="1495"/>
    </location>
</feature>
<feature type="transmembrane region" description="Helical" evidence="2">
    <location>
        <begin position="426"/>
        <end position="447"/>
    </location>
</feature>
<feature type="domain" description="F5/8 type C" evidence="3">
    <location>
        <begin position="1062"/>
        <end position="1132"/>
    </location>
</feature>
<proteinExistence type="predicted"/>
<organism evidence="4 5">
    <name type="scientific">Plantactinospora endophytica</name>
    <dbReference type="NCBI Taxonomy" id="673535"/>
    <lineage>
        <taxon>Bacteria</taxon>
        <taxon>Bacillati</taxon>
        <taxon>Actinomycetota</taxon>
        <taxon>Actinomycetes</taxon>
        <taxon>Micromonosporales</taxon>
        <taxon>Micromonosporaceae</taxon>
        <taxon>Plantactinospora</taxon>
    </lineage>
</organism>
<keyword evidence="2" id="KW-0472">Membrane</keyword>
<feature type="compositionally biased region" description="Low complexity" evidence="1">
    <location>
        <begin position="1285"/>
        <end position="1331"/>
    </location>
</feature>
<reference evidence="4 5" key="1">
    <citation type="submission" date="2021-01" db="EMBL/GenBank/DDBJ databases">
        <title>Whole genome shotgun sequence of Plantactinospora endophytica NBRC 110450.</title>
        <authorList>
            <person name="Komaki H."/>
            <person name="Tamura T."/>
        </authorList>
    </citation>
    <scope>NUCLEOTIDE SEQUENCE [LARGE SCALE GENOMIC DNA]</scope>
    <source>
        <strain evidence="4 5">NBRC 110450</strain>
    </source>
</reference>
<feature type="compositionally biased region" description="Polar residues" evidence="1">
    <location>
        <begin position="1594"/>
        <end position="1604"/>
    </location>
</feature>
<feature type="transmembrane region" description="Helical" evidence="2">
    <location>
        <begin position="334"/>
        <end position="355"/>
    </location>
</feature>
<sequence length="1604" mass="166861">MTRGPATGSDRAPLVSPAAGADGPSDDTAGASPDAATRTGSGGTDEPVAGRARVVWRLRHAAVCVLLGALAFLQDPGMMVVDTKVDLAVNPLGWLERSLHVWDPAGTFGQLQNQAYGYLWPMGPFFLAGDLAGVPMWAVQRLWWTLLLCVGYLGVVTLAGRLHIGTPVARLVAGVAFALSPRLVTEIGPVSVEAWPSAVAPWVLVPLVGLARNPSTPLRRAVTLSALAVACAGGVNATAVLAVVPLAALWLCTLRPLRRRVVALVAWGTAVAAATAWWLVPLLLLGRYSPPFLDYIETAEVTTRPTDVVSVLRGTAHWHAYLTDAHGPLWPGGWRLATVAPLVVATLVVAGTGLVGLARRGMPHRRFLLTGLLVGLALVGLGHVAAGPLGGAVTGSGLFADAARTFLDGAGAPLRNVHKFDVVLRLPLVLGLAHLLGLVGRAATVTAGPWRPPPRRRTAAARAVGAGATAEDWPVEVGPARPPVAAAGATAEDRSAVDGGPASRPVTTVGAARTMVDPVPPPPYVPALSLTRLRAVTVTVLVLAGVVGVGTPAVTGHLAAPGSFFNVPGYWREAAGWLDQRLDHERVLVVPAARFPRYLWGNPSDEITQPLLDAPWAVRSSIPLTPTMTIRLLDAVESVVATGQGSAGLAQVLSRSGVRYLLVRSDLDYGQARSARPLAVRQALARSPGISRVASFGPTVGGGFLPGTFNDRGLDVAVPAVEIFEVDGAVQPVVAYDAADVTTVVGGPESLLDLAAVDRLPAAPTVLAVDRPPDWPAGAPVTLTDGLRRRETAFGLLQDNSSATMARWDEWRLSAPAHDYLSPAATEHTTMVRYEGIAGVRASSSWADAQPLHGSRPAHHPYAALDGDPGTSWRTPPQTVSEGQWLEVELLRPQPVAEVALDFDLGADTLPTRVTVAAGVDVRTVETFGAGVVVRLSGAASTKRVLVRIDGVVDVRKGGGGVGLAEVRIPDVRAERSLLVRPVPEQRSAGEVGTAADGAATSPTVVLTVAPSVPACLFDEGRPRCVRSLARASEDADLLDRTLTLPGTSDTGYLPSVWARPRPGPALDAVLDRSRAEPEVTASSTGVEDPAARPGVVVDGNPATSWSPATDDGHPWLRLAFPARRLVTGLRFAVDPSVAGARPWTITAIGDDGVRGGLVAEDGTVTFGEPLDTDDLSVLITDTAAARTHDPYLDFWEPLPVAVGELSALPAEAIIPADPAERITLPCGSGPKVEVAGTTLLTKIGGTRQELLELRELPATVCQVEGGRTAPDARLVLPAGESRVRATPTTLATPTRVVLDPTPSKPASSKPAQSKPAPSEPASSATASSTAVEIRSWSPAERRLLLTTHGVDRVLAMRENANPGWRASIGGRQLTPVTLDGWQQGFVVPAGVDGTVLVRFASAGAYRTGLLVGAGLLAVLALVAVLPGRRRGPVRGARSGGDAGAPLSRRRGWLLVAGVGGTALVATGGYAAIGLTALALAAVLVYWALLPQLCGPDRRAVLRTVRAAARWLPPVCFAVAGWLAWRAAGDPAGATGTTMIAAQLFGLTSVVALWLSAVLPSRRPNRPDQRPVRPVPAGRADPPPRPDLPGQRAATRSNGRSTSA</sequence>
<dbReference type="Pfam" id="PF24607">
    <property type="entry name" value="CBM_AftD"/>
    <property type="match status" value="2"/>
</dbReference>
<keyword evidence="5" id="KW-1185">Reference proteome</keyword>
<name>A0ABQ4E1H8_9ACTN</name>
<accession>A0ABQ4E1H8</accession>
<feature type="transmembrane region" description="Helical" evidence="2">
    <location>
        <begin position="367"/>
        <end position="386"/>
    </location>
</feature>
<dbReference type="Gene3D" id="2.60.120.260">
    <property type="entry name" value="Galactose-binding domain-like"/>
    <property type="match status" value="1"/>
</dbReference>
<feature type="region of interest" description="Disordered" evidence="1">
    <location>
        <begin position="1279"/>
        <end position="1331"/>
    </location>
</feature>
<feature type="region of interest" description="Disordered" evidence="1">
    <location>
        <begin position="1564"/>
        <end position="1604"/>
    </location>
</feature>
<evidence type="ECO:0000259" key="3">
    <source>
        <dbReference type="PROSITE" id="PS50022"/>
    </source>
</evidence>
<protein>
    <recommendedName>
        <fullName evidence="3">F5/8 type C domain-containing protein</fullName>
    </recommendedName>
</protein>
<dbReference type="PROSITE" id="PS50022">
    <property type="entry name" value="FA58C_3"/>
    <property type="match status" value="1"/>
</dbReference>
<feature type="transmembrane region" description="Helical" evidence="2">
    <location>
        <begin position="535"/>
        <end position="554"/>
    </location>
</feature>
<feature type="transmembrane region" description="Helical" evidence="2">
    <location>
        <begin position="1453"/>
        <end position="1471"/>
    </location>
</feature>
<dbReference type="InterPro" id="IPR056997">
    <property type="entry name" value="CBM_AftD"/>
</dbReference>
<feature type="transmembrane region" description="Helical" evidence="2">
    <location>
        <begin position="1507"/>
        <end position="1528"/>
    </location>
</feature>
<gene>
    <name evidence="4" type="ORF">Pen02_34890</name>
</gene>
<dbReference type="InterPro" id="IPR000421">
    <property type="entry name" value="FA58C"/>
</dbReference>
<feature type="transmembrane region" description="Helical" evidence="2">
    <location>
        <begin position="1540"/>
        <end position="1560"/>
    </location>
</feature>
<feature type="region of interest" description="Disordered" evidence="1">
    <location>
        <begin position="1"/>
        <end position="46"/>
    </location>
</feature>
<evidence type="ECO:0000313" key="4">
    <source>
        <dbReference type="EMBL" id="GIG88553.1"/>
    </source>
</evidence>
<feature type="region of interest" description="Disordered" evidence="1">
    <location>
        <begin position="1074"/>
        <end position="1097"/>
    </location>
</feature>
<feature type="transmembrane region" description="Helical" evidence="2">
    <location>
        <begin position="142"/>
        <end position="164"/>
    </location>
</feature>
<feature type="transmembrane region" description="Helical" evidence="2">
    <location>
        <begin position="261"/>
        <end position="280"/>
    </location>
</feature>
<dbReference type="SUPFAM" id="SSF49785">
    <property type="entry name" value="Galactose-binding domain-like"/>
    <property type="match status" value="2"/>
</dbReference>
<dbReference type="Pfam" id="PF11847">
    <property type="entry name" value="GT-C_AftD"/>
    <property type="match status" value="2"/>
</dbReference>
<evidence type="ECO:0000256" key="1">
    <source>
        <dbReference type="SAM" id="MobiDB-lite"/>
    </source>
</evidence>
<dbReference type="Proteomes" id="UP000646749">
    <property type="component" value="Unassembled WGS sequence"/>
</dbReference>